<dbReference type="AlphaFoldDB" id="A0A834PG36"/>
<name>A0A834PG36_VESPE</name>
<dbReference type="Proteomes" id="UP000600918">
    <property type="component" value="Unassembled WGS sequence"/>
</dbReference>
<comment type="caution">
    <text evidence="1">The sequence shown here is derived from an EMBL/GenBank/DDBJ whole genome shotgun (WGS) entry which is preliminary data.</text>
</comment>
<keyword evidence="2" id="KW-1185">Reference proteome</keyword>
<reference evidence="1" key="1">
    <citation type="journal article" date="2020" name="G3 (Bethesda)">
        <title>High-Quality Assemblies for Three Invasive Social Wasps from the &lt;i&gt;Vespula&lt;/i&gt; Genus.</title>
        <authorList>
            <person name="Harrop T.W.R."/>
            <person name="Guhlin J."/>
            <person name="McLaughlin G.M."/>
            <person name="Permina E."/>
            <person name="Stockwell P."/>
            <person name="Gilligan J."/>
            <person name="Le Lec M.F."/>
            <person name="Gruber M.A.M."/>
            <person name="Quinn O."/>
            <person name="Lovegrove M."/>
            <person name="Duncan E.J."/>
            <person name="Remnant E.J."/>
            <person name="Van Eeckhoven J."/>
            <person name="Graham B."/>
            <person name="Knapp R.A."/>
            <person name="Langford K.W."/>
            <person name="Kronenberg Z."/>
            <person name="Press M.O."/>
            <person name="Eacker S.M."/>
            <person name="Wilson-Rankin E.E."/>
            <person name="Purcell J."/>
            <person name="Lester P.J."/>
            <person name="Dearden P.K."/>
        </authorList>
    </citation>
    <scope>NUCLEOTIDE SEQUENCE</scope>
    <source>
        <strain evidence="1">Volc-1</strain>
    </source>
</reference>
<gene>
    <name evidence="1" type="ORF">H0235_000927</name>
</gene>
<protein>
    <submittedName>
        <fullName evidence="1">Uncharacterized protein</fullName>
    </submittedName>
</protein>
<proteinExistence type="predicted"/>
<accession>A0A834PG36</accession>
<organism evidence="1 2">
    <name type="scientific">Vespula pensylvanica</name>
    <name type="common">Western yellow jacket</name>
    <name type="synonym">Wasp</name>
    <dbReference type="NCBI Taxonomy" id="30213"/>
    <lineage>
        <taxon>Eukaryota</taxon>
        <taxon>Metazoa</taxon>
        <taxon>Ecdysozoa</taxon>
        <taxon>Arthropoda</taxon>
        <taxon>Hexapoda</taxon>
        <taxon>Insecta</taxon>
        <taxon>Pterygota</taxon>
        <taxon>Neoptera</taxon>
        <taxon>Endopterygota</taxon>
        <taxon>Hymenoptera</taxon>
        <taxon>Apocrita</taxon>
        <taxon>Aculeata</taxon>
        <taxon>Vespoidea</taxon>
        <taxon>Vespidae</taxon>
        <taxon>Vespinae</taxon>
        <taxon>Vespula</taxon>
    </lineage>
</organism>
<sequence>MHYLWDGHCIAITSMMRESIALESSWKVATRLLRAWVLTKSCNAASRASSNAATASMYMYTSKQALGLDSCLHEMPINQQIPYFDSDPCSSRTMFVTYTTWTSQF</sequence>
<evidence type="ECO:0000313" key="2">
    <source>
        <dbReference type="Proteomes" id="UP000600918"/>
    </source>
</evidence>
<dbReference type="EMBL" id="JACSDY010000001">
    <property type="protein sequence ID" value="KAF7438536.1"/>
    <property type="molecule type" value="Genomic_DNA"/>
</dbReference>
<evidence type="ECO:0000313" key="1">
    <source>
        <dbReference type="EMBL" id="KAF7438536.1"/>
    </source>
</evidence>